<proteinExistence type="predicted"/>
<reference evidence="2 3" key="1">
    <citation type="journal article" date="2012" name="PLoS Pathog.">
        <title>Diverse lifestyles and strategies of plant pathogenesis encoded in the genomes of eighteen Dothideomycetes fungi.</title>
        <authorList>
            <person name="Ohm R.A."/>
            <person name="Feau N."/>
            <person name="Henrissat B."/>
            <person name="Schoch C.L."/>
            <person name="Horwitz B.A."/>
            <person name="Barry K.W."/>
            <person name="Condon B.J."/>
            <person name="Copeland A.C."/>
            <person name="Dhillon B."/>
            <person name="Glaser F."/>
            <person name="Hesse C.N."/>
            <person name="Kosti I."/>
            <person name="LaButti K."/>
            <person name="Lindquist E.A."/>
            <person name="Lucas S."/>
            <person name="Salamov A.A."/>
            <person name="Bradshaw R.E."/>
            <person name="Ciuffetti L."/>
            <person name="Hamelin R.C."/>
            <person name="Kema G.H.J."/>
            <person name="Lawrence C."/>
            <person name="Scott J.A."/>
            <person name="Spatafora J.W."/>
            <person name="Turgeon B.G."/>
            <person name="de Wit P.J.G.M."/>
            <person name="Zhong S."/>
            <person name="Goodwin S.B."/>
            <person name="Grigoriev I.V."/>
        </authorList>
    </citation>
    <scope>NUCLEOTIDE SEQUENCE [LARGE SCALE GENOMIC DNA]</scope>
    <source>
        <strain evidence="2 3">CIRAD86</strain>
    </source>
</reference>
<dbReference type="RefSeq" id="XP_007929203.1">
    <property type="nucleotide sequence ID" value="XM_007931012.1"/>
</dbReference>
<dbReference type="OrthoDB" id="3641440at2759"/>
<feature type="region of interest" description="Disordered" evidence="1">
    <location>
        <begin position="738"/>
        <end position="768"/>
    </location>
</feature>
<feature type="compositionally biased region" description="Polar residues" evidence="1">
    <location>
        <begin position="740"/>
        <end position="753"/>
    </location>
</feature>
<gene>
    <name evidence="2" type="ORF">MYCFIDRAFT_177138</name>
</gene>
<dbReference type="eggNOG" id="ENOG502RAWP">
    <property type="taxonomic scope" value="Eukaryota"/>
</dbReference>
<dbReference type="STRING" id="383855.M3ASP2"/>
<dbReference type="Proteomes" id="UP000016932">
    <property type="component" value="Unassembled WGS sequence"/>
</dbReference>
<feature type="region of interest" description="Disordered" evidence="1">
    <location>
        <begin position="439"/>
        <end position="459"/>
    </location>
</feature>
<accession>M3ASP2</accession>
<dbReference type="HOGENOM" id="CLU_307787_0_0_1"/>
<evidence type="ECO:0000313" key="2">
    <source>
        <dbReference type="EMBL" id="EME80163.1"/>
    </source>
</evidence>
<protein>
    <submittedName>
        <fullName evidence="2">Uncharacterized protein</fullName>
    </submittedName>
</protein>
<evidence type="ECO:0000313" key="3">
    <source>
        <dbReference type="Proteomes" id="UP000016932"/>
    </source>
</evidence>
<evidence type="ECO:0000256" key="1">
    <source>
        <dbReference type="SAM" id="MobiDB-lite"/>
    </source>
</evidence>
<dbReference type="AlphaFoldDB" id="M3ASP2"/>
<keyword evidence="3" id="KW-1185">Reference proteome</keyword>
<dbReference type="EMBL" id="KB446561">
    <property type="protein sequence ID" value="EME80163.1"/>
    <property type="molecule type" value="Genomic_DNA"/>
</dbReference>
<feature type="compositionally biased region" description="Basic and acidic residues" evidence="1">
    <location>
        <begin position="439"/>
        <end position="449"/>
    </location>
</feature>
<organism evidence="2 3">
    <name type="scientific">Pseudocercospora fijiensis (strain CIRAD86)</name>
    <name type="common">Black leaf streak disease fungus</name>
    <name type="synonym">Mycosphaerella fijiensis</name>
    <dbReference type="NCBI Taxonomy" id="383855"/>
    <lineage>
        <taxon>Eukaryota</taxon>
        <taxon>Fungi</taxon>
        <taxon>Dikarya</taxon>
        <taxon>Ascomycota</taxon>
        <taxon>Pezizomycotina</taxon>
        <taxon>Dothideomycetes</taxon>
        <taxon>Dothideomycetidae</taxon>
        <taxon>Mycosphaerellales</taxon>
        <taxon>Mycosphaerellaceae</taxon>
        <taxon>Pseudocercospora</taxon>
    </lineage>
</organism>
<sequence length="960" mass="108101">MLAELSSIHYPVSLLIISNYTMSTYALSIFTCIGIHSLSFAPQATQDPCGHNDIVFQQFYLSRTGETHRWRLRSIRIYQNTVLRWAISVYADTTHALHSEYLQRAQDCLYTTRYPLFTALECPDFLPCSGSFWAIAAALHIELRVFDNVQRDRGARTCTLSNPRATFGSPSAPSFAILPSFGRIGMAARSSALVPDVTGRELVEYLERQEQICTTVDSDGEAKSIASELRLRKVAWAVQHDVSGQMHVDCVNGFRTDTKRAFGIDRGIHQHHTYQIFVPFLVPKQAADTDCWHILATLFLHIHFSAVLNSAICLPSFALRNMKGLLFTPVSTRRVGGFSLGTIHFQVSRLMQRTSAWPRWQHPSPLSDLLAALHRHLSVARHGRQIATMVPSSSHVPPKNWSLVNSPPLLQPLRTDSVTDCTDTFPIEELTLESGIDVSRTREERHSEVEPPPAPLRDSISIRLDGTASSFHTPSPVRSSPKYYNAFEQDHGTSRGKDSVHGDSLYRCLAKILIGDYQAYGCISDAVLRFALEVRANEKHPLQAEYMRRERDFTDSTQYPLFTALESPDFVSNIDVLWTIAMALRIRIRVYGKIIRCGDQLRKVDDVLNLIGEEYAPPVAVLQQNGCRGMAVKFAALVPDDSWRDLVELLLRWQKGPSPRDPGSDVKDGMQTRRFSWVMRSRDGGAMEVVCDNTYRQGSNSNMIKSTDQLQRHDTWQTLVRDPRDIAEALSRVKSAMDTAPNQGRNVRTNSDAASPKSPPPGFGEIHRTAGSASVVNEIVPGAALRGAWDSFLAHSKRGQDGRKLGRLVRLQSTNDTLVIAFQDLRQETLVANAISAIGNMTSRAEVLNSAREATIETIRWECYYSPYDILDPKGREFRRRVEGMEEHWNLSALLHRPWEDFYGSWMLWRGRLVHPLILSPRLPLNTRMTFLLDQFSHNSFLGLQTDKLDMASQTGTNIA</sequence>
<dbReference type="KEGG" id="pfj:MYCFIDRAFT_177138"/>
<dbReference type="VEuPathDB" id="FungiDB:MYCFIDRAFT_177138"/>
<name>M3ASP2_PSEFD</name>
<dbReference type="GeneID" id="19333697"/>